<gene>
    <name evidence="1" type="primary">BnaC09g14400D</name>
    <name evidence="1" type="ORF">GSBRNA2T00069739001</name>
</gene>
<name>A0A078HRM6_BRANA</name>
<dbReference type="PaxDb" id="3708-A0A078HRM6"/>
<sequence length="159" mass="17293">MVTNVAMSSSSPKEEDCVVAVKFLGPQTSKRQALNLKELPDLSTATNLQELNLFGCSSLTELPFSIGNAINLWHLDLRDCSSLVEFPSSMENVTTLEELLLTGCSHLANLPPSIGNLKTLYLENCSSLVELLSSDFFSSGCSNLVELPLYIPAIKINHC</sequence>
<dbReference type="Pfam" id="PF00560">
    <property type="entry name" value="LRR_1"/>
    <property type="match status" value="1"/>
</dbReference>
<organism evidence="1 2">
    <name type="scientific">Brassica napus</name>
    <name type="common">Rape</name>
    <dbReference type="NCBI Taxonomy" id="3708"/>
    <lineage>
        <taxon>Eukaryota</taxon>
        <taxon>Viridiplantae</taxon>
        <taxon>Streptophyta</taxon>
        <taxon>Embryophyta</taxon>
        <taxon>Tracheophyta</taxon>
        <taxon>Spermatophyta</taxon>
        <taxon>Magnoliopsida</taxon>
        <taxon>eudicotyledons</taxon>
        <taxon>Gunneridae</taxon>
        <taxon>Pentapetalae</taxon>
        <taxon>rosids</taxon>
        <taxon>malvids</taxon>
        <taxon>Brassicales</taxon>
        <taxon>Brassicaceae</taxon>
        <taxon>Brassiceae</taxon>
        <taxon>Brassica</taxon>
    </lineage>
</organism>
<evidence type="ECO:0000313" key="1">
    <source>
        <dbReference type="EMBL" id="CDY40482.1"/>
    </source>
</evidence>
<dbReference type="SUPFAM" id="SSF52047">
    <property type="entry name" value="RNI-like"/>
    <property type="match status" value="1"/>
</dbReference>
<dbReference type="Gramene" id="CDY40482">
    <property type="protein sequence ID" value="CDY40482"/>
    <property type="gene ID" value="GSBRNA2T00069739001"/>
</dbReference>
<dbReference type="InterPro" id="IPR032675">
    <property type="entry name" value="LRR_dom_sf"/>
</dbReference>
<dbReference type="Gene3D" id="3.80.10.10">
    <property type="entry name" value="Ribonuclease Inhibitor"/>
    <property type="match status" value="1"/>
</dbReference>
<dbReference type="EMBL" id="LK032472">
    <property type="protein sequence ID" value="CDY40482.1"/>
    <property type="molecule type" value="Genomic_DNA"/>
</dbReference>
<evidence type="ECO:0000313" key="2">
    <source>
        <dbReference type="Proteomes" id="UP000028999"/>
    </source>
</evidence>
<dbReference type="PANTHER" id="PTHR47186">
    <property type="entry name" value="LEUCINE-RICH REPEAT-CONTAINING PROTEIN 57"/>
    <property type="match status" value="1"/>
</dbReference>
<dbReference type="OMA" id="KFLGPQT"/>
<accession>A0A078HRM6</accession>
<reference evidence="1 2" key="1">
    <citation type="journal article" date="2014" name="Science">
        <title>Plant genetics. Early allopolyploid evolution in the post-Neolithic Brassica napus oilseed genome.</title>
        <authorList>
            <person name="Chalhoub B."/>
            <person name="Denoeud F."/>
            <person name="Liu S."/>
            <person name="Parkin I.A."/>
            <person name="Tang H."/>
            <person name="Wang X."/>
            <person name="Chiquet J."/>
            <person name="Belcram H."/>
            <person name="Tong C."/>
            <person name="Samans B."/>
            <person name="Correa M."/>
            <person name="Da Silva C."/>
            <person name="Just J."/>
            <person name="Falentin C."/>
            <person name="Koh C.S."/>
            <person name="Le Clainche I."/>
            <person name="Bernard M."/>
            <person name="Bento P."/>
            <person name="Noel B."/>
            <person name="Labadie K."/>
            <person name="Alberti A."/>
            <person name="Charles M."/>
            <person name="Arnaud D."/>
            <person name="Guo H."/>
            <person name="Daviaud C."/>
            <person name="Alamery S."/>
            <person name="Jabbari K."/>
            <person name="Zhao M."/>
            <person name="Edger P.P."/>
            <person name="Chelaifa H."/>
            <person name="Tack D."/>
            <person name="Lassalle G."/>
            <person name="Mestiri I."/>
            <person name="Schnel N."/>
            <person name="Le Paslier M.C."/>
            <person name="Fan G."/>
            <person name="Renault V."/>
            <person name="Bayer P.E."/>
            <person name="Golicz A.A."/>
            <person name="Manoli S."/>
            <person name="Lee T.H."/>
            <person name="Thi V.H."/>
            <person name="Chalabi S."/>
            <person name="Hu Q."/>
            <person name="Fan C."/>
            <person name="Tollenaere R."/>
            <person name="Lu Y."/>
            <person name="Battail C."/>
            <person name="Shen J."/>
            <person name="Sidebottom C.H."/>
            <person name="Wang X."/>
            <person name="Canaguier A."/>
            <person name="Chauveau A."/>
            <person name="Berard A."/>
            <person name="Deniot G."/>
            <person name="Guan M."/>
            <person name="Liu Z."/>
            <person name="Sun F."/>
            <person name="Lim Y.P."/>
            <person name="Lyons E."/>
            <person name="Town C.D."/>
            <person name="Bancroft I."/>
            <person name="Wang X."/>
            <person name="Meng J."/>
            <person name="Ma J."/>
            <person name="Pires J.C."/>
            <person name="King G.J."/>
            <person name="Brunel D."/>
            <person name="Delourme R."/>
            <person name="Renard M."/>
            <person name="Aury J.M."/>
            <person name="Adams K.L."/>
            <person name="Batley J."/>
            <person name="Snowdon R.J."/>
            <person name="Tost J."/>
            <person name="Edwards D."/>
            <person name="Zhou Y."/>
            <person name="Hua W."/>
            <person name="Sharpe A.G."/>
            <person name="Paterson A.H."/>
            <person name="Guan C."/>
            <person name="Wincker P."/>
        </authorList>
    </citation>
    <scope>NUCLEOTIDE SEQUENCE [LARGE SCALE GENOMIC DNA]</scope>
    <source>
        <strain evidence="2">cv. Darmor-bzh</strain>
    </source>
</reference>
<keyword evidence="2" id="KW-1185">Reference proteome</keyword>
<proteinExistence type="predicted"/>
<dbReference type="PANTHER" id="PTHR47186:SF63">
    <property type="entry name" value="C-JID DOMAIN-CONTAINING PROTEIN"/>
    <property type="match status" value="1"/>
</dbReference>
<protein>
    <submittedName>
        <fullName evidence="1">BnaC09g14400D protein</fullName>
    </submittedName>
</protein>
<dbReference type="InterPro" id="IPR001611">
    <property type="entry name" value="Leu-rich_rpt"/>
</dbReference>
<dbReference type="Proteomes" id="UP000028999">
    <property type="component" value="Unassembled WGS sequence"/>
</dbReference>
<dbReference type="AlphaFoldDB" id="A0A078HRM6"/>